<dbReference type="OrthoDB" id="9816534at2"/>
<sequence>MEVGERDCEWHPLDVRLSTLSSRWLSFMEADFLDCDASNTMQIDVTIGELSTDLKSDDRFGLYVRGWTTGNELRDEPIDDDEPVLTVMPRNKAAIALANKLARIAWSLLRHGTRFDGKRQSITHGTVVLLLAEVPWHESVDVSLHVLIEDLSEGIVAELTPEA</sequence>
<gene>
    <name evidence="1" type="ORF">SAMN06265370_1591</name>
</gene>
<dbReference type="AlphaFoldDB" id="A0A239A1U3"/>
<dbReference type="EMBL" id="FZNN01000059">
    <property type="protein sequence ID" value="SNR89627.1"/>
    <property type="molecule type" value="Genomic_DNA"/>
</dbReference>
<protein>
    <submittedName>
        <fullName evidence="1">Uncharacterized protein</fullName>
    </submittedName>
</protein>
<dbReference type="Proteomes" id="UP000198417">
    <property type="component" value="Unassembled WGS sequence"/>
</dbReference>
<organism evidence="1 2">
    <name type="scientific">Puniceibacterium sediminis</name>
    <dbReference type="NCBI Taxonomy" id="1608407"/>
    <lineage>
        <taxon>Bacteria</taxon>
        <taxon>Pseudomonadati</taxon>
        <taxon>Pseudomonadota</taxon>
        <taxon>Alphaproteobacteria</taxon>
        <taxon>Rhodobacterales</taxon>
        <taxon>Paracoccaceae</taxon>
        <taxon>Puniceibacterium</taxon>
    </lineage>
</organism>
<name>A0A239A1U3_9RHOB</name>
<proteinExistence type="predicted"/>
<reference evidence="1 2" key="1">
    <citation type="submission" date="2017-06" db="EMBL/GenBank/DDBJ databases">
        <authorList>
            <person name="Kim H.J."/>
            <person name="Triplett B.A."/>
        </authorList>
    </citation>
    <scope>NUCLEOTIDE SEQUENCE [LARGE SCALE GENOMIC DNA]</scope>
    <source>
        <strain evidence="1 2">DSM 29052</strain>
    </source>
</reference>
<evidence type="ECO:0000313" key="1">
    <source>
        <dbReference type="EMBL" id="SNR89627.1"/>
    </source>
</evidence>
<accession>A0A239A1U3</accession>
<dbReference type="RefSeq" id="WP_141135173.1">
    <property type="nucleotide sequence ID" value="NZ_FZNN01000059.1"/>
</dbReference>
<evidence type="ECO:0000313" key="2">
    <source>
        <dbReference type="Proteomes" id="UP000198417"/>
    </source>
</evidence>
<keyword evidence="2" id="KW-1185">Reference proteome</keyword>